<dbReference type="SUPFAM" id="SSF63411">
    <property type="entry name" value="LuxS/MPP-like metallohydrolase"/>
    <property type="match status" value="5"/>
</dbReference>
<dbReference type="Gene3D" id="3.30.830.10">
    <property type="entry name" value="Metalloenzyme, LuxS/M16 peptidase-like"/>
    <property type="match status" value="4"/>
</dbReference>
<evidence type="ECO:0000256" key="4">
    <source>
        <dbReference type="ARBA" id="ARBA00022723"/>
    </source>
</evidence>
<name>A0A4Q9N8H8_9APHY</name>
<sequence>MVAFPSDSAGAWTRVTSGKIPYDVYTKPINKSPQDDREYRLIRLDNGLQAMLVHHAKADKSAASLDVAVGHLYDPDDMPGLAHFCEHLLFMGTEQYPKENEYSEYLSKNGGSSNAYTGTSNTNYHFNVSPTALPGALARFAGFFHSPLFAPSCTVRELNAVDSEHKKNHQSDVWRIFQVNKHLSKDGHPWRKFGSGNKESLSQVGKDLKAKGLLNGNGAIKSVDGSLAANSTLSRAASPAPSVSSAISESEGDGGVVGRETRRRLVEWWSKEYCASRMRLCIIGKESLDELSEMAADYFSPIPNRGQEPLPMIPDHPFGPNEMGTLASVQTVMSFHALEISFPLPHLPPYWKYKPAGFLAHFLGHEGPGSLHSHLKQKGWITGLSAGPQNLARGFAMFKVTLYMTPEGFENYESLVQSVFKYIALLKASEFPPWQQRERSLISATRFRFAEKRRPDDYAVWVSEHMAWPVPRELILSAPQLVEEWDVNDPVNGGESEVREILDSLTIERSRTVLMAKAEEHERVRGKDLTWEKEPWYGTPYRVERFSEEFVQKANQPNDIEELYLPGPNEFIPTNLNVEKREVEKPAKRPFLIRETPLSSLWFKKDDQFWVPKAQVVMDLRTPVACASARATVMTRLFSDLVTDSLTEFAYDADLAGLTYGLSSQSLGLYITLNGYNDKLHVLAKDVLERTRNLKVQPDRLAVMKDQAKREYENSLLGSPFRLSNYYIRYLLSEREWTPDELLAEVTSVTPEELQAYITSLLSKLHIRMAVVGNMYKDEACKLAEMAEDILRSEPLPADQLWNLSLVLPRGSNHVWSAPVPNKNEANNALTYYMSIAKAGDRRRQVLAALVAHILSEPAFNILRTREQLGYIVSASHWHMTGGGQTGLGIIVQSEREPKYLEQRVDAFLGEMREKIASMSDEEFSEHKVALQKQWREAPKNLTEELNRYWPQIEWGYLDFYRRDLDSELIEGVTKEEVLSLFRSAIDPSSTERAKLSVHLKSQKPRPAKISVAAMEAFARKVAEKGYTVDEQAWRDALASDGDAALDKFGSYWRDALLAQAATVPPEVAQSLTAEVPVLLKEYPSGDEGKDDVALDERVAFIQDAKAFRASLPVSERPRPLVEWGDLPTSRY</sequence>
<accession>A0A4Q9N8H8</accession>
<evidence type="ECO:0000256" key="8">
    <source>
        <dbReference type="RuleBase" id="RU004447"/>
    </source>
</evidence>
<dbReference type="InterPro" id="IPR011249">
    <property type="entry name" value="Metalloenz_LuxS/M16"/>
</dbReference>
<dbReference type="FunFam" id="3.30.830.10:FF:000003">
    <property type="entry name" value="Insulin-degrading enzyme"/>
    <property type="match status" value="1"/>
</dbReference>
<reference evidence="13" key="1">
    <citation type="submission" date="2019-01" db="EMBL/GenBank/DDBJ databases">
        <title>Draft genome sequences of three monokaryotic isolates of the white-rot basidiomycete fungus Dichomitus squalens.</title>
        <authorList>
            <consortium name="DOE Joint Genome Institute"/>
            <person name="Lopez S.C."/>
            <person name="Andreopoulos B."/>
            <person name="Pangilinan J."/>
            <person name="Lipzen A."/>
            <person name="Riley R."/>
            <person name="Ahrendt S."/>
            <person name="Ng V."/>
            <person name="Barry K."/>
            <person name="Daum C."/>
            <person name="Grigoriev I.V."/>
            <person name="Hilden K.S."/>
            <person name="Makela M.R."/>
            <person name="de Vries R.P."/>
        </authorList>
    </citation>
    <scope>NUCLEOTIDE SEQUENCE [LARGE SCALE GENOMIC DNA]</scope>
    <source>
        <strain evidence="13">OM18370.1</strain>
    </source>
</reference>
<feature type="domain" description="Peptidase M16 C-terminal" evidence="10">
    <location>
        <begin position="261"/>
        <end position="434"/>
    </location>
</feature>
<comment type="similarity">
    <text evidence="2 8">Belongs to the peptidase M16 family.</text>
</comment>
<evidence type="ECO:0000259" key="9">
    <source>
        <dbReference type="Pfam" id="PF00675"/>
    </source>
</evidence>
<dbReference type="PANTHER" id="PTHR43690">
    <property type="entry name" value="NARDILYSIN"/>
    <property type="match status" value="1"/>
</dbReference>
<dbReference type="InterPro" id="IPR001431">
    <property type="entry name" value="Pept_M16_Zn_BS"/>
</dbReference>
<protein>
    <submittedName>
        <fullName evidence="13">Metalloenzyme, LuxS/M16 peptidase-like protein</fullName>
    </submittedName>
</protein>
<keyword evidence="4" id="KW-0479">Metal-binding</keyword>
<keyword evidence="5" id="KW-0378">Hydrolase</keyword>
<dbReference type="InterPro" id="IPR007863">
    <property type="entry name" value="Peptidase_M16_C"/>
</dbReference>
<dbReference type="GO" id="GO:0043171">
    <property type="term" value="P:peptide catabolic process"/>
    <property type="evidence" value="ECO:0007669"/>
    <property type="project" value="TreeGrafter"/>
</dbReference>
<proteinExistence type="inferred from homology"/>
<dbReference type="Pfam" id="PF16187">
    <property type="entry name" value="Peptidase_M16_M"/>
    <property type="match status" value="1"/>
</dbReference>
<keyword evidence="3" id="KW-0645">Protease</keyword>
<feature type="domain" description="Peptidase M16 N-terminal" evidence="9">
    <location>
        <begin position="52"/>
        <end position="186"/>
    </location>
</feature>
<dbReference type="FunFam" id="3.30.830.10:FF:000012">
    <property type="entry name" value="Protease 3"/>
    <property type="match status" value="1"/>
</dbReference>
<dbReference type="OrthoDB" id="952271at2759"/>
<dbReference type="InterPro" id="IPR050626">
    <property type="entry name" value="Peptidase_M16"/>
</dbReference>
<dbReference type="InterPro" id="IPR032632">
    <property type="entry name" value="Peptidase_M16_M"/>
</dbReference>
<dbReference type="PROSITE" id="PS00143">
    <property type="entry name" value="INSULINASE"/>
    <property type="match status" value="1"/>
</dbReference>
<dbReference type="GO" id="GO:0046872">
    <property type="term" value="F:metal ion binding"/>
    <property type="evidence" value="ECO:0007669"/>
    <property type="project" value="UniProtKB-KW"/>
</dbReference>
<dbReference type="FunFam" id="3.30.830.10:FF:000005">
    <property type="entry name" value="nardilysin isoform X1"/>
    <property type="match status" value="1"/>
</dbReference>
<keyword evidence="6" id="KW-0862">Zinc</keyword>
<dbReference type="InterPro" id="IPR054734">
    <property type="entry name" value="PqqF-like_C_4"/>
</dbReference>
<feature type="domain" description="Peptidase M16 middle/third" evidence="11">
    <location>
        <begin position="447"/>
        <end position="745"/>
    </location>
</feature>
<evidence type="ECO:0000256" key="2">
    <source>
        <dbReference type="ARBA" id="ARBA00007261"/>
    </source>
</evidence>
<evidence type="ECO:0000259" key="12">
    <source>
        <dbReference type="Pfam" id="PF22456"/>
    </source>
</evidence>
<dbReference type="GO" id="GO:0004222">
    <property type="term" value="F:metalloendopeptidase activity"/>
    <property type="evidence" value="ECO:0007669"/>
    <property type="project" value="InterPro"/>
</dbReference>
<dbReference type="GO" id="GO:0051603">
    <property type="term" value="P:proteolysis involved in protein catabolic process"/>
    <property type="evidence" value="ECO:0007669"/>
    <property type="project" value="TreeGrafter"/>
</dbReference>
<dbReference type="PANTHER" id="PTHR43690:SF18">
    <property type="entry name" value="INSULIN-DEGRADING ENZYME-RELATED"/>
    <property type="match status" value="1"/>
</dbReference>
<organism evidence="13">
    <name type="scientific">Dichomitus squalens</name>
    <dbReference type="NCBI Taxonomy" id="114155"/>
    <lineage>
        <taxon>Eukaryota</taxon>
        <taxon>Fungi</taxon>
        <taxon>Dikarya</taxon>
        <taxon>Basidiomycota</taxon>
        <taxon>Agaricomycotina</taxon>
        <taxon>Agaricomycetes</taxon>
        <taxon>Polyporales</taxon>
        <taxon>Polyporaceae</taxon>
        <taxon>Dichomitus</taxon>
    </lineage>
</organism>
<dbReference type="EMBL" id="ML143386">
    <property type="protein sequence ID" value="TBU35672.1"/>
    <property type="molecule type" value="Genomic_DNA"/>
</dbReference>
<gene>
    <name evidence="13" type="ORF">BD311DRAFT_647589</name>
</gene>
<dbReference type="Pfam" id="PF22456">
    <property type="entry name" value="PqqF-like_C_4"/>
    <property type="match status" value="1"/>
</dbReference>
<dbReference type="Pfam" id="PF00675">
    <property type="entry name" value="Peptidase_M16"/>
    <property type="match status" value="1"/>
</dbReference>
<dbReference type="GO" id="GO:0005739">
    <property type="term" value="C:mitochondrion"/>
    <property type="evidence" value="ECO:0007669"/>
    <property type="project" value="TreeGrafter"/>
</dbReference>
<dbReference type="GO" id="GO:0005829">
    <property type="term" value="C:cytosol"/>
    <property type="evidence" value="ECO:0007669"/>
    <property type="project" value="TreeGrafter"/>
</dbReference>
<evidence type="ECO:0000313" key="13">
    <source>
        <dbReference type="EMBL" id="TBU35672.1"/>
    </source>
</evidence>
<evidence type="ECO:0000256" key="5">
    <source>
        <dbReference type="ARBA" id="ARBA00022801"/>
    </source>
</evidence>
<evidence type="ECO:0000256" key="3">
    <source>
        <dbReference type="ARBA" id="ARBA00022670"/>
    </source>
</evidence>
<comment type="cofactor">
    <cofactor evidence="1">
        <name>Zn(2+)</name>
        <dbReference type="ChEBI" id="CHEBI:29105"/>
    </cofactor>
</comment>
<evidence type="ECO:0000259" key="11">
    <source>
        <dbReference type="Pfam" id="PF16187"/>
    </source>
</evidence>
<keyword evidence="7" id="KW-0482">Metalloprotease</keyword>
<evidence type="ECO:0000256" key="7">
    <source>
        <dbReference type="ARBA" id="ARBA00023049"/>
    </source>
</evidence>
<dbReference type="InterPro" id="IPR011765">
    <property type="entry name" value="Pept_M16_N"/>
</dbReference>
<evidence type="ECO:0000256" key="1">
    <source>
        <dbReference type="ARBA" id="ARBA00001947"/>
    </source>
</evidence>
<evidence type="ECO:0000256" key="6">
    <source>
        <dbReference type="ARBA" id="ARBA00022833"/>
    </source>
</evidence>
<feature type="domain" description="Coenzyme PQQ synthesis protein F-like C-terminal lobe" evidence="12">
    <location>
        <begin position="850"/>
        <end position="950"/>
    </location>
</feature>
<evidence type="ECO:0000259" key="10">
    <source>
        <dbReference type="Pfam" id="PF05193"/>
    </source>
</evidence>
<dbReference type="AlphaFoldDB" id="A0A4Q9N8H8"/>
<dbReference type="Proteomes" id="UP000292957">
    <property type="component" value="Unassembled WGS sequence"/>
</dbReference>
<dbReference type="Pfam" id="PF05193">
    <property type="entry name" value="Peptidase_M16_C"/>
    <property type="match status" value="1"/>
</dbReference>